<comment type="caution">
    <text evidence="4">The sequence shown here is derived from an EMBL/GenBank/DDBJ whole genome shotgun (WGS) entry which is preliminary data.</text>
</comment>
<dbReference type="InterPro" id="IPR036291">
    <property type="entry name" value="NAD(P)-bd_dom_sf"/>
</dbReference>
<evidence type="ECO:0000256" key="2">
    <source>
        <dbReference type="ARBA" id="ARBA00023002"/>
    </source>
</evidence>
<keyword evidence="2" id="KW-0560">Oxidoreductase</keyword>
<dbReference type="EMBL" id="QZFU01000036">
    <property type="protein sequence ID" value="RJO70724.1"/>
    <property type="molecule type" value="Genomic_DNA"/>
</dbReference>
<dbReference type="CDD" id="cd05282">
    <property type="entry name" value="ETR_like"/>
    <property type="match status" value="1"/>
</dbReference>
<dbReference type="InterPro" id="IPR013154">
    <property type="entry name" value="ADH-like_N"/>
</dbReference>
<evidence type="ECO:0000259" key="3">
    <source>
        <dbReference type="SMART" id="SM00829"/>
    </source>
</evidence>
<dbReference type="AlphaFoldDB" id="A0A3A4K2Q1"/>
<sequence>MRAIRFHRYGDPDDVLVAEDIPMPVPTGGQALVRVHTRPVNPSDVMYIEGRYGRAAEFPATAGFEGAGVVVRPPPNGLPATGTRVSVAARGTWQSYVAAATDEVIVAPDGVDDILAAQLTVNPYAARMLLDHLDLPPGGWVALSAGASAVAVQFGLLAAAREVRCIHLVRSKFQAERLAGGGADIVIDLSQAPDAGAGGPDGWAARIKEITSGGVDAAIDSVGGAVGRLLLDSLRTGGTLVAFGILSGEPIPVPTGELIFRNLHLEGFWLPEHLEKLSDVERKNLDAAVFEDLLRNPEALAVADTFDLADAADAVRRSRSTDRTGKVLLVG</sequence>
<dbReference type="SUPFAM" id="SSF51735">
    <property type="entry name" value="NAD(P)-binding Rossmann-fold domains"/>
    <property type="match status" value="1"/>
</dbReference>
<accession>A0A3A4K2Q1</accession>
<proteinExistence type="predicted"/>
<dbReference type="Gene3D" id="3.90.180.10">
    <property type="entry name" value="Medium-chain alcohol dehydrogenases, catalytic domain"/>
    <property type="match status" value="1"/>
</dbReference>
<dbReference type="Proteomes" id="UP000266677">
    <property type="component" value="Unassembled WGS sequence"/>
</dbReference>
<evidence type="ECO:0000256" key="1">
    <source>
        <dbReference type="ARBA" id="ARBA00022857"/>
    </source>
</evidence>
<gene>
    <name evidence="4" type="ORF">D5S18_26335</name>
</gene>
<evidence type="ECO:0000313" key="4">
    <source>
        <dbReference type="EMBL" id="RJO70724.1"/>
    </source>
</evidence>
<name>A0A3A4K2Q1_9NOCA</name>
<dbReference type="RefSeq" id="WP_120043781.1">
    <property type="nucleotide sequence ID" value="NZ_QZFU01000036.1"/>
</dbReference>
<dbReference type="InterPro" id="IPR013149">
    <property type="entry name" value="ADH-like_C"/>
</dbReference>
<dbReference type="InterPro" id="IPR020843">
    <property type="entry name" value="ER"/>
</dbReference>
<reference evidence="4 5" key="1">
    <citation type="submission" date="2018-09" db="EMBL/GenBank/DDBJ databases">
        <title>YIM PH21274 draft genome.</title>
        <authorList>
            <person name="Miao C."/>
        </authorList>
    </citation>
    <scope>NUCLEOTIDE SEQUENCE [LARGE SCALE GENOMIC DNA]</scope>
    <source>
        <strain evidence="4 5">YIM PH 21724</strain>
    </source>
</reference>
<organism evidence="4 5">
    <name type="scientific">Nocardia panacis</name>
    <dbReference type="NCBI Taxonomy" id="2340916"/>
    <lineage>
        <taxon>Bacteria</taxon>
        <taxon>Bacillati</taxon>
        <taxon>Actinomycetota</taxon>
        <taxon>Actinomycetes</taxon>
        <taxon>Mycobacteriales</taxon>
        <taxon>Nocardiaceae</taxon>
        <taxon>Nocardia</taxon>
    </lineage>
</organism>
<dbReference type="PANTHER" id="PTHR48106">
    <property type="entry name" value="QUINONE OXIDOREDUCTASE PIG3-RELATED"/>
    <property type="match status" value="1"/>
</dbReference>
<keyword evidence="1" id="KW-0521">NADP</keyword>
<dbReference type="Pfam" id="PF08240">
    <property type="entry name" value="ADH_N"/>
    <property type="match status" value="1"/>
</dbReference>
<dbReference type="GO" id="GO:0070402">
    <property type="term" value="F:NADPH binding"/>
    <property type="evidence" value="ECO:0007669"/>
    <property type="project" value="TreeGrafter"/>
</dbReference>
<dbReference type="OrthoDB" id="9787435at2"/>
<evidence type="ECO:0000313" key="5">
    <source>
        <dbReference type="Proteomes" id="UP000266677"/>
    </source>
</evidence>
<dbReference type="Pfam" id="PF00107">
    <property type="entry name" value="ADH_zinc_N"/>
    <property type="match status" value="1"/>
</dbReference>
<dbReference type="SUPFAM" id="SSF50129">
    <property type="entry name" value="GroES-like"/>
    <property type="match status" value="1"/>
</dbReference>
<dbReference type="GO" id="GO:0016651">
    <property type="term" value="F:oxidoreductase activity, acting on NAD(P)H"/>
    <property type="evidence" value="ECO:0007669"/>
    <property type="project" value="TreeGrafter"/>
</dbReference>
<protein>
    <recommendedName>
        <fullName evidence="3">Enoyl reductase (ER) domain-containing protein</fullName>
    </recommendedName>
</protein>
<dbReference type="PANTHER" id="PTHR48106:SF2">
    <property type="entry name" value="ZN2+-BINDING DEHYDROGENASE"/>
    <property type="match status" value="1"/>
</dbReference>
<dbReference type="Gene3D" id="3.40.50.720">
    <property type="entry name" value="NAD(P)-binding Rossmann-like Domain"/>
    <property type="match status" value="1"/>
</dbReference>
<keyword evidence="5" id="KW-1185">Reference proteome</keyword>
<dbReference type="InterPro" id="IPR011032">
    <property type="entry name" value="GroES-like_sf"/>
</dbReference>
<dbReference type="SMART" id="SM00829">
    <property type="entry name" value="PKS_ER"/>
    <property type="match status" value="1"/>
</dbReference>
<feature type="domain" description="Enoyl reductase (ER)" evidence="3">
    <location>
        <begin position="10"/>
        <end position="329"/>
    </location>
</feature>